<reference evidence="1 2" key="1">
    <citation type="submission" date="2019-08" db="EMBL/GenBank/DDBJ databases">
        <authorList>
            <person name="Chen S.-C."/>
            <person name="Lai M.-C."/>
            <person name="You Y.-T."/>
        </authorList>
    </citation>
    <scope>NUCLEOTIDE SEQUENCE [LARGE SCALE GENOMIC DNA]</scope>
    <source>
        <strain evidence="1 2">P2F9704a</strain>
    </source>
</reference>
<dbReference type="Proteomes" id="UP001524383">
    <property type="component" value="Unassembled WGS sequence"/>
</dbReference>
<sequence length="130" mass="14646">MPHKCTQCGREFRDGSTEILRGCPSCSGKKFFYVSERVRHKDVLEEKSTQEIAEETNEPILEVKTPGKPHADMYDRVESVRIVGPGSYELNIEKLARSDERVIGVGKDGSYVVDLISMSKTRAKKGKIKK</sequence>
<dbReference type="Pfam" id="PF09845">
    <property type="entry name" value="OapC"/>
    <property type="match status" value="1"/>
</dbReference>
<keyword evidence="2" id="KW-1185">Reference proteome</keyword>
<dbReference type="InterPro" id="IPR018645">
    <property type="entry name" value="OapC-like"/>
</dbReference>
<name>A0ABD4THU4_9EURY</name>
<evidence type="ECO:0000313" key="2">
    <source>
        <dbReference type="Proteomes" id="UP001524383"/>
    </source>
</evidence>
<dbReference type="EMBL" id="VOTZ01000010">
    <property type="protein sequence ID" value="MCQ1538513.1"/>
    <property type="molecule type" value="Genomic_DNA"/>
</dbReference>
<dbReference type="AlphaFoldDB" id="A0ABD4THU4"/>
<dbReference type="RefSeq" id="WP_255332458.1">
    <property type="nucleotide sequence ID" value="NZ_VOTZ01000010.1"/>
</dbReference>
<evidence type="ECO:0000313" key="1">
    <source>
        <dbReference type="EMBL" id="MCQ1538513.1"/>
    </source>
</evidence>
<comment type="caution">
    <text evidence="1">The sequence shown here is derived from an EMBL/GenBank/DDBJ whole genome shotgun (WGS) entry which is preliminary data.</text>
</comment>
<gene>
    <name evidence="1" type="ORF">FTO68_05875</name>
</gene>
<evidence type="ECO:0008006" key="3">
    <source>
        <dbReference type="Google" id="ProtNLM"/>
    </source>
</evidence>
<proteinExistence type="predicted"/>
<accession>A0ABD4THU4</accession>
<protein>
    <recommendedName>
        <fullName evidence="3">Zn-ribbon containing protein</fullName>
    </recommendedName>
</protein>
<organism evidence="1 2">
    <name type="scientific">Methanocalculus taiwanensis</name>
    <dbReference type="NCBI Taxonomy" id="106207"/>
    <lineage>
        <taxon>Archaea</taxon>
        <taxon>Methanobacteriati</taxon>
        <taxon>Methanobacteriota</taxon>
        <taxon>Stenosarchaea group</taxon>
        <taxon>Methanomicrobia</taxon>
        <taxon>Methanomicrobiales</taxon>
        <taxon>Methanocalculaceae</taxon>
        <taxon>Methanocalculus</taxon>
    </lineage>
</organism>